<keyword evidence="1" id="KW-1133">Transmembrane helix</keyword>
<comment type="caution">
    <text evidence="2">The sequence shown here is derived from an EMBL/GenBank/DDBJ whole genome shotgun (WGS) entry which is preliminary data.</text>
</comment>
<feature type="transmembrane region" description="Helical" evidence="1">
    <location>
        <begin position="84"/>
        <end position="107"/>
    </location>
</feature>
<dbReference type="EMBL" id="BTRK01000006">
    <property type="protein sequence ID" value="GMR58635.1"/>
    <property type="molecule type" value="Genomic_DNA"/>
</dbReference>
<reference evidence="3" key="1">
    <citation type="submission" date="2022-10" db="EMBL/GenBank/DDBJ databases">
        <title>Genome assembly of Pristionchus species.</title>
        <authorList>
            <person name="Yoshida K."/>
            <person name="Sommer R.J."/>
        </authorList>
    </citation>
    <scope>NUCLEOTIDE SEQUENCE [LARGE SCALE GENOMIC DNA]</scope>
    <source>
        <strain evidence="3">RS5460</strain>
    </source>
</reference>
<feature type="transmembrane region" description="Helical" evidence="1">
    <location>
        <begin position="47"/>
        <end position="72"/>
    </location>
</feature>
<keyword evidence="1" id="KW-0472">Membrane</keyword>
<dbReference type="Proteomes" id="UP001328107">
    <property type="component" value="Unassembled WGS sequence"/>
</dbReference>
<accession>A0AAN5IC26</accession>
<evidence type="ECO:0000256" key="1">
    <source>
        <dbReference type="SAM" id="Phobius"/>
    </source>
</evidence>
<name>A0AAN5IC26_9BILA</name>
<keyword evidence="1" id="KW-0812">Transmembrane</keyword>
<sequence length="205" mass="22582">FFFFSSSSVFLAALSASFFFFASSSALLLSSSFSFASSARRRFSSSFFFLSASSSFFLVATASSSVLALTSASSREGFLDSSTSLFFLLTTLFFLGVDSLSSSTAFFRSSANIDNSKITQLPRAYTQPVVIASSLFIFESEFSCFKQRNRTKGTQDTDSCIRNTPLTRTEKDTQHEETPIHRRLGSIGRMDDECESLLTLTGMDE</sequence>
<keyword evidence="3" id="KW-1185">Reference proteome</keyword>
<gene>
    <name evidence="2" type="ORF">PMAYCL1PPCAC_28830</name>
</gene>
<feature type="transmembrane region" description="Helical" evidence="1">
    <location>
        <begin position="12"/>
        <end position="35"/>
    </location>
</feature>
<proteinExistence type="predicted"/>
<evidence type="ECO:0000313" key="2">
    <source>
        <dbReference type="EMBL" id="GMR58635.1"/>
    </source>
</evidence>
<feature type="non-terminal residue" evidence="2">
    <location>
        <position position="1"/>
    </location>
</feature>
<dbReference type="AlphaFoldDB" id="A0AAN5IC26"/>
<organism evidence="2 3">
    <name type="scientific">Pristionchus mayeri</name>
    <dbReference type="NCBI Taxonomy" id="1317129"/>
    <lineage>
        <taxon>Eukaryota</taxon>
        <taxon>Metazoa</taxon>
        <taxon>Ecdysozoa</taxon>
        <taxon>Nematoda</taxon>
        <taxon>Chromadorea</taxon>
        <taxon>Rhabditida</taxon>
        <taxon>Rhabditina</taxon>
        <taxon>Diplogasteromorpha</taxon>
        <taxon>Diplogasteroidea</taxon>
        <taxon>Neodiplogasteridae</taxon>
        <taxon>Pristionchus</taxon>
    </lineage>
</organism>
<evidence type="ECO:0000313" key="3">
    <source>
        <dbReference type="Proteomes" id="UP001328107"/>
    </source>
</evidence>
<protein>
    <submittedName>
        <fullName evidence="2">Uncharacterized protein</fullName>
    </submittedName>
</protein>